<evidence type="ECO:0000256" key="1">
    <source>
        <dbReference type="SAM" id="Phobius"/>
    </source>
</evidence>
<feature type="transmembrane region" description="Helical" evidence="1">
    <location>
        <begin position="6"/>
        <end position="26"/>
    </location>
</feature>
<organism evidence="2">
    <name type="scientific">Klebsiella pneumoniae</name>
    <dbReference type="NCBI Taxonomy" id="573"/>
    <lineage>
        <taxon>Bacteria</taxon>
        <taxon>Pseudomonadati</taxon>
        <taxon>Pseudomonadota</taxon>
        <taxon>Gammaproteobacteria</taxon>
        <taxon>Enterobacterales</taxon>
        <taxon>Enterobacteriaceae</taxon>
        <taxon>Klebsiella/Raoultella group</taxon>
        <taxon>Klebsiella</taxon>
        <taxon>Klebsiella pneumoniae complex</taxon>
    </lineage>
</organism>
<name>A0A483KZW1_KLEPN</name>
<sequence length="152" mass="17453">MLPEFLKYGYLGLLAIIIVLSYRIIINGNNKNHKTSRVIYILLAFSLINFLSGFMGYIWASKELEVAAKKATTASVLDTHIRNITKKHEDDMLPLQLALKSTVDNLKVSLLESTRSQYLNEIERINKVIREREIIFSENINNLKNNISKEVD</sequence>
<reference evidence="2" key="1">
    <citation type="submission" date="2019-01" db="EMBL/GenBank/DDBJ databases">
        <authorList>
            <person name="Lista F."/>
            <person name="Anselmo A."/>
        </authorList>
    </citation>
    <scope>NUCLEOTIDE SEQUENCE</scope>
    <source>
        <strain evidence="2">5S</strain>
    </source>
</reference>
<keyword evidence="1" id="KW-0812">Transmembrane</keyword>
<comment type="caution">
    <text evidence="2">The sequence shown here is derived from an EMBL/GenBank/DDBJ whole genome shotgun (WGS) entry which is preliminary data.</text>
</comment>
<dbReference type="EMBL" id="SDCR01000027">
    <property type="protein sequence ID" value="TCX68007.1"/>
    <property type="molecule type" value="Genomic_DNA"/>
</dbReference>
<dbReference type="RefSeq" id="WP_016161981.1">
    <property type="nucleotide sequence ID" value="NZ_BTWF01000021.1"/>
</dbReference>
<keyword evidence="1" id="KW-0472">Membrane</keyword>
<accession>A0A483KZW1</accession>
<feature type="transmembrane region" description="Helical" evidence="1">
    <location>
        <begin position="38"/>
        <end position="60"/>
    </location>
</feature>
<evidence type="ECO:0000313" key="2">
    <source>
        <dbReference type="EMBL" id="TCX68007.1"/>
    </source>
</evidence>
<keyword evidence="1" id="KW-1133">Transmembrane helix</keyword>
<dbReference type="AlphaFoldDB" id="A0A483KZW1"/>
<proteinExistence type="predicted"/>
<protein>
    <submittedName>
        <fullName evidence="2">Uncharacterized protein</fullName>
    </submittedName>
</protein>
<gene>
    <name evidence="2" type="ORF">ETE60_24465</name>
</gene>